<dbReference type="GO" id="GO:0005829">
    <property type="term" value="C:cytosol"/>
    <property type="evidence" value="ECO:0007669"/>
    <property type="project" value="TreeGrafter"/>
</dbReference>
<dbReference type="EMBL" id="QXFK01000011">
    <property type="protein sequence ID" value="RIV80303.1"/>
    <property type="molecule type" value="Genomic_DNA"/>
</dbReference>
<dbReference type="SUPFAM" id="SSF47413">
    <property type="entry name" value="lambda repressor-like DNA-binding domains"/>
    <property type="match status" value="1"/>
</dbReference>
<protein>
    <submittedName>
        <fullName evidence="3">XRE family transcriptional regulator</fullName>
    </submittedName>
</protein>
<dbReference type="InterPro" id="IPR009875">
    <property type="entry name" value="PilZ_domain"/>
</dbReference>
<dbReference type="InterPro" id="IPR010982">
    <property type="entry name" value="Lambda_DNA-bd_dom_sf"/>
</dbReference>
<dbReference type="SUPFAM" id="SSF141371">
    <property type="entry name" value="PilZ domain-like"/>
    <property type="match status" value="1"/>
</dbReference>
<sequence>MVIAAHLERTRPEERRGAPRRTLRFETVGGRESGDVLPVRVHNASSTGLLLECEAELSIDEAIDIDFPHAGVAPARVVWASGTLYGCRFDEPISPGTLAAAELRSDAGLKLERAHAAATESFGSRLQRLRKERGLTLAQLGERLEVSKPTVWAWEKGKARPIESRVATIAEVLGVSEEELADVHDNTEAREVLARSREAIAHAFGTEPAKIRIMIEL</sequence>
<dbReference type="CDD" id="cd00093">
    <property type="entry name" value="HTH_XRE"/>
    <property type="match status" value="1"/>
</dbReference>
<keyword evidence="1" id="KW-0238">DNA-binding</keyword>
<evidence type="ECO:0000256" key="1">
    <source>
        <dbReference type="ARBA" id="ARBA00023125"/>
    </source>
</evidence>
<dbReference type="PANTHER" id="PTHR46797:SF1">
    <property type="entry name" value="METHYLPHOSPHONATE SYNTHASE"/>
    <property type="match status" value="1"/>
</dbReference>
<dbReference type="OrthoDB" id="9795572at2"/>
<dbReference type="GO" id="GO:0003700">
    <property type="term" value="F:DNA-binding transcription factor activity"/>
    <property type="evidence" value="ECO:0007669"/>
    <property type="project" value="TreeGrafter"/>
</dbReference>
<evidence type="ECO:0000313" key="3">
    <source>
        <dbReference type="EMBL" id="RIV80303.1"/>
    </source>
</evidence>
<dbReference type="InterPro" id="IPR050807">
    <property type="entry name" value="TransReg_Diox_bact_type"/>
</dbReference>
<dbReference type="Gene3D" id="1.10.260.40">
    <property type="entry name" value="lambda repressor-like DNA-binding domains"/>
    <property type="match status" value="1"/>
</dbReference>
<dbReference type="Proteomes" id="UP000285092">
    <property type="component" value="Unassembled WGS sequence"/>
</dbReference>
<dbReference type="GO" id="GO:0003677">
    <property type="term" value="F:DNA binding"/>
    <property type="evidence" value="ECO:0007669"/>
    <property type="project" value="UniProtKB-KW"/>
</dbReference>
<proteinExistence type="predicted"/>
<comment type="caution">
    <text evidence="3">The sequence shown here is derived from an EMBL/GenBank/DDBJ whole genome shotgun (WGS) entry which is preliminary data.</text>
</comment>
<dbReference type="Pfam" id="PF13560">
    <property type="entry name" value="HTH_31"/>
    <property type="match status" value="1"/>
</dbReference>
<evidence type="ECO:0000259" key="2">
    <source>
        <dbReference type="PROSITE" id="PS50943"/>
    </source>
</evidence>
<keyword evidence="4" id="KW-1185">Reference proteome</keyword>
<dbReference type="RefSeq" id="WP_119511889.1">
    <property type="nucleotide sequence ID" value="NZ_QXFK01000011.1"/>
</dbReference>
<accession>A0A418NLD0</accession>
<feature type="domain" description="HTH cro/C1-type" evidence="2">
    <location>
        <begin position="126"/>
        <end position="180"/>
    </location>
</feature>
<dbReference type="PROSITE" id="PS50943">
    <property type="entry name" value="HTH_CROC1"/>
    <property type="match status" value="1"/>
</dbReference>
<dbReference type="GO" id="GO:0035438">
    <property type="term" value="F:cyclic-di-GMP binding"/>
    <property type="evidence" value="ECO:0007669"/>
    <property type="project" value="InterPro"/>
</dbReference>
<reference evidence="3 4" key="1">
    <citation type="submission" date="2018-08" db="EMBL/GenBank/DDBJ databases">
        <title>Altererythrobacter sp.Ery1 and Ery12, the genome sequencing of novel strains in genus Alterythrobacter.</title>
        <authorList>
            <person name="Cheng H."/>
            <person name="Wu Y.-H."/>
            <person name="Fang C."/>
            <person name="Xu X.-W."/>
        </authorList>
    </citation>
    <scope>NUCLEOTIDE SEQUENCE [LARGE SCALE GENOMIC DNA]</scope>
    <source>
        <strain evidence="3 4">Ery1</strain>
    </source>
</reference>
<dbReference type="PANTHER" id="PTHR46797">
    <property type="entry name" value="HTH-TYPE TRANSCRIPTIONAL REGULATOR"/>
    <property type="match status" value="1"/>
</dbReference>
<gene>
    <name evidence="3" type="ORF">D2V04_03135</name>
</gene>
<dbReference type="SMART" id="SM00530">
    <property type="entry name" value="HTH_XRE"/>
    <property type="match status" value="1"/>
</dbReference>
<dbReference type="Pfam" id="PF07238">
    <property type="entry name" value="PilZ"/>
    <property type="match status" value="1"/>
</dbReference>
<organism evidence="3 4">
    <name type="scientific">Pelagerythrobacter aerophilus</name>
    <dbReference type="NCBI Taxonomy" id="2306995"/>
    <lineage>
        <taxon>Bacteria</taxon>
        <taxon>Pseudomonadati</taxon>
        <taxon>Pseudomonadota</taxon>
        <taxon>Alphaproteobacteria</taxon>
        <taxon>Sphingomonadales</taxon>
        <taxon>Erythrobacteraceae</taxon>
        <taxon>Pelagerythrobacter</taxon>
    </lineage>
</organism>
<dbReference type="InterPro" id="IPR001387">
    <property type="entry name" value="Cro/C1-type_HTH"/>
</dbReference>
<evidence type="ECO:0000313" key="4">
    <source>
        <dbReference type="Proteomes" id="UP000285092"/>
    </source>
</evidence>
<name>A0A418NLD0_9SPHN</name>
<dbReference type="AlphaFoldDB" id="A0A418NLD0"/>